<evidence type="ECO:0000313" key="3">
    <source>
        <dbReference type="Proteomes" id="UP000223709"/>
    </source>
</evidence>
<name>A0A291TC29_9FIRM</name>
<feature type="signal peptide" evidence="1">
    <location>
        <begin position="1"/>
        <end position="26"/>
    </location>
</feature>
<sequence>MKELNRRAFLTLTGAALAMMALTACGADDAPAAPAAPTSKEAELVATINKVWKKKFDAGLVDHEQLTLNQDAQKGIKIQGGLFENAQETVHKVTEEDWKVMADVAGWEASMEQKYGAGCLAGVAGISPASDNEDELVISLDFEYSCEDADVQKFVEKLLTVNSNDRKAEFISIYCPVVQGKTYMIAAVFRNTKA</sequence>
<dbReference type="Proteomes" id="UP000223709">
    <property type="component" value="Chromosome"/>
</dbReference>
<accession>A0A291TC29</accession>
<dbReference type="EMBL" id="CP023819">
    <property type="protein sequence ID" value="ATL90649.1"/>
    <property type="molecule type" value="Genomic_DNA"/>
</dbReference>
<proteinExistence type="predicted"/>
<evidence type="ECO:0000313" key="2">
    <source>
        <dbReference type="EMBL" id="ATL90649.1"/>
    </source>
</evidence>
<dbReference type="AlphaFoldDB" id="A0A291TC29"/>
<keyword evidence="1" id="KW-0732">Signal</keyword>
<organism evidence="2 3">
    <name type="scientific">Faecalibacterium prausnitzii</name>
    <dbReference type="NCBI Taxonomy" id="853"/>
    <lineage>
        <taxon>Bacteria</taxon>
        <taxon>Bacillati</taxon>
        <taxon>Bacillota</taxon>
        <taxon>Clostridia</taxon>
        <taxon>Eubacteriales</taxon>
        <taxon>Oscillospiraceae</taxon>
        <taxon>Faecalibacterium</taxon>
    </lineage>
</organism>
<dbReference type="PROSITE" id="PS51257">
    <property type="entry name" value="PROKAR_LIPOPROTEIN"/>
    <property type="match status" value="1"/>
</dbReference>
<reference evidence="2 3" key="1">
    <citation type="submission" date="2017-10" db="EMBL/GenBank/DDBJ databases">
        <title>Complete Genome Sequence of Faecalibacterium prausnitzii isolated from the gut of healthy adult Indian.</title>
        <authorList>
            <person name="Bag S."/>
            <person name="Ghosh T.S."/>
            <person name="Das B."/>
        </authorList>
    </citation>
    <scope>NUCLEOTIDE SEQUENCE [LARGE SCALE GENOMIC DNA]</scope>
    <source>
        <strain evidence="2 3">Indica</strain>
    </source>
</reference>
<gene>
    <name evidence="2" type="ORF">CRH10_10230</name>
</gene>
<dbReference type="RefSeq" id="WP_098924424.1">
    <property type="nucleotide sequence ID" value="NZ_CP023819.1"/>
</dbReference>
<protein>
    <submittedName>
        <fullName evidence="2">Tat pathway signal sequence</fullName>
    </submittedName>
</protein>
<dbReference type="InterPro" id="IPR006311">
    <property type="entry name" value="TAT_signal"/>
</dbReference>
<evidence type="ECO:0000256" key="1">
    <source>
        <dbReference type="SAM" id="SignalP"/>
    </source>
</evidence>
<feature type="chain" id="PRO_5039014990" evidence="1">
    <location>
        <begin position="27"/>
        <end position="194"/>
    </location>
</feature>
<dbReference type="PROSITE" id="PS51318">
    <property type="entry name" value="TAT"/>
    <property type="match status" value="1"/>
</dbReference>